<keyword evidence="7" id="KW-0472">Membrane</keyword>
<dbReference type="RefSeq" id="WP_055244360.1">
    <property type="nucleotide sequence ID" value="NZ_CABIWA010000007.1"/>
</dbReference>
<dbReference type="SMART" id="SM00382">
    <property type="entry name" value="AAA"/>
    <property type="match status" value="1"/>
</dbReference>
<dbReference type="CDD" id="cd03257">
    <property type="entry name" value="ABC_NikE_OppD_transporters"/>
    <property type="match status" value="1"/>
</dbReference>
<evidence type="ECO:0000256" key="7">
    <source>
        <dbReference type="ARBA" id="ARBA00023136"/>
    </source>
</evidence>
<dbReference type="Gene3D" id="3.40.50.300">
    <property type="entry name" value="P-loop containing nucleotide triphosphate hydrolases"/>
    <property type="match status" value="1"/>
</dbReference>
<keyword evidence="9" id="KW-0378">Hydrolase</keyword>
<dbReference type="FunFam" id="3.40.50.300:FF:000016">
    <property type="entry name" value="Oligopeptide ABC transporter ATP-binding component"/>
    <property type="match status" value="1"/>
</dbReference>
<evidence type="ECO:0000259" key="8">
    <source>
        <dbReference type="PROSITE" id="PS50893"/>
    </source>
</evidence>
<comment type="similarity">
    <text evidence="2">Belongs to the ABC transporter superfamily.</text>
</comment>
<evidence type="ECO:0000256" key="1">
    <source>
        <dbReference type="ARBA" id="ARBA00004202"/>
    </source>
</evidence>
<dbReference type="PROSITE" id="PS50893">
    <property type="entry name" value="ABC_TRANSPORTER_2"/>
    <property type="match status" value="1"/>
</dbReference>
<dbReference type="GO" id="GO:0005886">
    <property type="term" value="C:plasma membrane"/>
    <property type="evidence" value="ECO:0007669"/>
    <property type="project" value="UniProtKB-SubCell"/>
</dbReference>
<dbReference type="PROSITE" id="PS00211">
    <property type="entry name" value="ABC_TRANSPORTER_1"/>
    <property type="match status" value="1"/>
</dbReference>
<protein>
    <submittedName>
        <fullName evidence="9">Glutathione import ATP-binding protein GsiA</fullName>
        <ecNumber evidence="9">3.6.3.-</ecNumber>
    </submittedName>
</protein>
<accession>A0A174NMW4</accession>
<evidence type="ECO:0000256" key="5">
    <source>
        <dbReference type="ARBA" id="ARBA00022741"/>
    </source>
</evidence>
<sequence length="332" mass="36111">MTKEQPVLTLSHVTTSFQTAHGLLPAVDDVGFSVFPREIVAVVGESGSGKTVTCLSVIGLAGASAVTTGSIVFDGRELVGLPSDELRQVRGGEIGFVFQEPMTSLNPVFTVGNQLDETLRAHTKLSREQRKQRIIHLFELCGIPEPEQRMRCYPYELSGGMKQRVMIAMALCCDPKILIADEPTTALDVTIQAQVLGLLRTLRDQLGMSIVIVTHDLGVVANFAERVVVMYAGKIVEEGPTREVLDHPRHCYTRGLIASIPRLTTQRGQDLPVIPGNVPDLSQMPEGCRFAPRCGAATDRCKQQPPEIVVGPGHRASCWLEEQKEGTAYGAD</sequence>
<dbReference type="InterPro" id="IPR050388">
    <property type="entry name" value="ABC_Ni/Peptide_Import"/>
</dbReference>
<reference evidence="9 10" key="1">
    <citation type="submission" date="2015-09" db="EMBL/GenBank/DDBJ databases">
        <authorList>
            <consortium name="Pathogen Informatics"/>
        </authorList>
    </citation>
    <scope>NUCLEOTIDE SEQUENCE [LARGE SCALE GENOMIC DNA]</scope>
    <source>
        <strain evidence="9 10">2789STDY5834939</strain>
    </source>
</reference>
<keyword evidence="3" id="KW-0813">Transport</keyword>
<evidence type="ECO:0000256" key="4">
    <source>
        <dbReference type="ARBA" id="ARBA00022475"/>
    </source>
</evidence>
<dbReference type="OrthoDB" id="9806285at2"/>
<name>A0A174NMW4_9FIRM</name>
<dbReference type="NCBIfam" id="TIGR01727">
    <property type="entry name" value="oligo_HPY"/>
    <property type="match status" value="1"/>
</dbReference>
<evidence type="ECO:0000256" key="2">
    <source>
        <dbReference type="ARBA" id="ARBA00005417"/>
    </source>
</evidence>
<feature type="domain" description="ABC transporter" evidence="8">
    <location>
        <begin position="8"/>
        <end position="257"/>
    </location>
</feature>
<dbReference type="AlphaFoldDB" id="A0A174NMW4"/>
<dbReference type="InterPro" id="IPR003593">
    <property type="entry name" value="AAA+_ATPase"/>
</dbReference>
<dbReference type="GO" id="GO:0015833">
    <property type="term" value="P:peptide transport"/>
    <property type="evidence" value="ECO:0007669"/>
    <property type="project" value="InterPro"/>
</dbReference>
<comment type="subcellular location">
    <subcellularLocation>
        <location evidence="1">Cell membrane</location>
        <topology evidence="1">Peripheral membrane protein</topology>
    </subcellularLocation>
</comment>
<dbReference type="GO" id="GO:0016887">
    <property type="term" value="F:ATP hydrolysis activity"/>
    <property type="evidence" value="ECO:0007669"/>
    <property type="project" value="InterPro"/>
</dbReference>
<keyword evidence="5" id="KW-0547">Nucleotide-binding</keyword>
<dbReference type="Proteomes" id="UP000095765">
    <property type="component" value="Unassembled WGS sequence"/>
</dbReference>
<dbReference type="Pfam" id="PF08352">
    <property type="entry name" value="oligo_HPY"/>
    <property type="match status" value="1"/>
</dbReference>
<gene>
    <name evidence="9" type="primary">gsiA_4</name>
    <name evidence="9" type="ORF">ERS852551_00934</name>
</gene>
<dbReference type="InterPro" id="IPR003439">
    <property type="entry name" value="ABC_transporter-like_ATP-bd"/>
</dbReference>
<dbReference type="Pfam" id="PF00005">
    <property type="entry name" value="ABC_tran"/>
    <property type="match status" value="1"/>
</dbReference>
<dbReference type="InterPro" id="IPR013563">
    <property type="entry name" value="Oligopep_ABC_C"/>
</dbReference>
<dbReference type="EMBL" id="CZBE01000005">
    <property type="protein sequence ID" value="CUP48237.1"/>
    <property type="molecule type" value="Genomic_DNA"/>
</dbReference>
<dbReference type="SUPFAM" id="SSF52540">
    <property type="entry name" value="P-loop containing nucleoside triphosphate hydrolases"/>
    <property type="match status" value="1"/>
</dbReference>
<dbReference type="PANTHER" id="PTHR43297">
    <property type="entry name" value="OLIGOPEPTIDE TRANSPORT ATP-BINDING PROTEIN APPD"/>
    <property type="match status" value="1"/>
</dbReference>
<keyword evidence="6 9" id="KW-0067">ATP-binding</keyword>
<evidence type="ECO:0000256" key="6">
    <source>
        <dbReference type="ARBA" id="ARBA00022840"/>
    </source>
</evidence>
<evidence type="ECO:0000313" key="10">
    <source>
        <dbReference type="Proteomes" id="UP000095765"/>
    </source>
</evidence>
<evidence type="ECO:0000256" key="3">
    <source>
        <dbReference type="ARBA" id="ARBA00022448"/>
    </source>
</evidence>
<organism evidence="9 10">
    <name type="scientific">Anaerotruncus colihominis</name>
    <dbReference type="NCBI Taxonomy" id="169435"/>
    <lineage>
        <taxon>Bacteria</taxon>
        <taxon>Bacillati</taxon>
        <taxon>Bacillota</taxon>
        <taxon>Clostridia</taxon>
        <taxon>Eubacteriales</taxon>
        <taxon>Oscillospiraceae</taxon>
        <taxon>Anaerotruncus</taxon>
    </lineage>
</organism>
<dbReference type="GO" id="GO:0005524">
    <property type="term" value="F:ATP binding"/>
    <property type="evidence" value="ECO:0007669"/>
    <property type="project" value="UniProtKB-KW"/>
</dbReference>
<dbReference type="EC" id="3.6.3.-" evidence="9"/>
<dbReference type="PANTHER" id="PTHR43297:SF2">
    <property type="entry name" value="DIPEPTIDE TRANSPORT ATP-BINDING PROTEIN DPPD"/>
    <property type="match status" value="1"/>
</dbReference>
<keyword evidence="4" id="KW-1003">Cell membrane</keyword>
<evidence type="ECO:0000313" key="9">
    <source>
        <dbReference type="EMBL" id="CUP48237.1"/>
    </source>
</evidence>
<dbReference type="InterPro" id="IPR017871">
    <property type="entry name" value="ABC_transporter-like_CS"/>
</dbReference>
<proteinExistence type="inferred from homology"/>
<dbReference type="InterPro" id="IPR027417">
    <property type="entry name" value="P-loop_NTPase"/>
</dbReference>